<evidence type="ECO:0000313" key="3">
    <source>
        <dbReference type="EMBL" id="OXB60972.1"/>
    </source>
</evidence>
<keyword evidence="1" id="KW-0175">Coiled coil</keyword>
<reference evidence="3 4" key="1">
    <citation type="submission" date="2016-07" db="EMBL/GenBank/DDBJ databases">
        <title>Disparate Historic Effective Population Sizes Predicted by Modern Levels of Genome Diversity for the Scaled Quail (Callipepla squamata) and the Northern Bobwhite (Colinus virginianus): Inferences from First and Second Generation Draft Genome Assemblies for Sympatric New World Quail.</title>
        <authorList>
            <person name="Oldeschulte D.L."/>
            <person name="Halley Y.A."/>
            <person name="Bhattarai E.K."/>
            <person name="Brashear W.A."/>
            <person name="Hill J."/>
            <person name="Metz R.P."/>
            <person name="Johnson C.D."/>
            <person name="Rollins D."/>
            <person name="Peterson M.J."/>
            <person name="Bickhart D.M."/>
            <person name="Decker J.E."/>
            <person name="Seabury C.M."/>
        </authorList>
    </citation>
    <scope>NUCLEOTIDE SEQUENCE [LARGE SCALE GENOMIC DNA]</scope>
    <source>
        <strain evidence="3 4">Texas</strain>
        <tissue evidence="3">Leg muscle</tissue>
    </source>
</reference>
<evidence type="ECO:0000256" key="1">
    <source>
        <dbReference type="SAM" id="Coils"/>
    </source>
</evidence>
<feature type="region of interest" description="Disordered" evidence="2">
    <location>
        <begin position="451"/>
        <end position="483"/>
    </location>
</feature>
<dbReference type="InterPro" id="IPR042336">
    <property type="entry name" value="GOLIM4"/>
</dbReference>
<feature type="compositionally biased region" description="Basic and acidic residues" evidence="2">
    <location>
        <begin position="599"/>
        <end position="640"/>
    </location>
</feature>
<feature type="region of interest" description="Disordered" evidence="2">
    <location>
        <begin position="509"/>
        <end position="689"/>
    </location>
</feature>
<dbReference type="AlphaFoldDB" id="A0A226N0D0"/>
<keyword evidence="4" id="KW-1185">Reference proteome</keyword>
<dbReference type="PANTHER" id="PTHR22909">
    <property type="entry name" value="GOLGI INTEGRAL MEMBRANE PROTEIN 4"/>
    <property type="match status" value="1"/>
</dbReference>
<comment type="caution">
    <text evidence="3">The sequence shown here is derived from an EMBL/GenBank/DDBJ whole genome shotgun (WGS) entry which is preliminary data.</text>
</comment>
<dbReference type="STRING" id="9009.A0A226N0D0"/>
<proteinExistence type="predicted"/>
<feature type="coiled-coil region" evidence="1">
    <location>
        <begin position="118"/>
        <end position="170"/>
    </location>
</feature>
<evidence type="ECO:0000313" key="4">
    <source>
        <dbReference type="Proteomes" id="UP000198323"/>
    </source>
</evidence>
<dbReference type="Proteomes" id="UP000198323">
    <property type="component" value="Unassembled WGS sequence"/>
</dbReference>
<protein>
    <recommendedName>
        <fullName evidence="5">Golgi integral membrane protein 4</fullName>
    </recommendedName>
</protein>
<dbReference type="EMBL" id="MCFN01000301">
    <property type="protein sequence ID" value="OXB60972.1"/>
    <property type="molecule type" value="Genomic_DNA"/>
</dbReference>
<dbReference type="GO" id="GO:0000139">
    <property type="term" value="C:Golgi membrane"/>
    <property type="evidence" value="ECO:0007669"/>
    <property type="project" value="InterPro"/>
</dbReference>
<organism evidence="3 4">
    <name type="scientific">Callipepla squamata</name>
    <name type="common">Scaled quail</name>
    <dbReference type="NCBI Taxonomy" id="9009"/>
    <lineage>
        <taxon>Eukaryota</taxon>
        <taxon>Metazoa</taxon>
        <taxon>Chordata</taxon>
        <taxon>Craniata</taxon>
        <taxon>Vertebrata</taxon>
        <taxon>Euteleostomi</taxon>
        <taxon>Archelosauria</taxon>
        <taxon>Archosauria</taxon>
        <taxon>Dinosauria</taxon>
        <taxon>Saurischia</taxon>
        <taxon>Theropoda</taxon>
        <taxon>Coelurosauria</taxon>
        <taxon>Aves</taxon>
        <taxon>Neognathae</taxon>
        <taxon>Galloanserae</taxon>
        <taxon>Galliformes</taxon>
        <taxon>Odontophoridae</taxon>
        <taxon>Callipepla</taxon>
    </lineage>
</organism>
<name>A0A226N0D0_CALSU</name>
<feature type="region of interest" description="Disordered" evidence="2">
    <location>
        <begin position="340"/>
        <end position="410"/>
    </location>
</feature>
<gene>
    <name evidence="3" type="ORF">ASZ78_001237</name>
</gene>
<feature type="coiled-coil region" evidence="1">
    <location>
        <begin position="33"/>
        <end position="88"/>
    </location>
</feature>
<dbReference type="PANTHER" id="PTHR22909:SF23">
    <property type="entry name" value="GOLGI INTEGRAL MEMBRANE PROTEIN 4-LIKE"/>
    <property type="match status" value="1"/>
</dbReference>
<accession>A0A226N0D0</accession>
<evidence type="ECO:0008006" key="5">
    <source>
        <dbReference type="Google" id="ProtNLM"/>
    </source>
</evidence>
<feature type="compositionally biased region" description="Polar residues" evidence="2">
    <location>
        <begin position="473"/>
        <end position="483"/>
    </location>
</feature>
<sequence length="689" mass="77360">MGTGMCSRRQKGLLQTGFCLLAVACLGSGAFLYHHLQQKVRSAEALAQKYKQQQEALSAQLQVVYEHRSRLERSLQKERGEHKKTKEDFLVYKLEAQEALNKEKQDSMNRYGALSSQHKILKNQHEDVKKQLIDLQLQHNSLKLEHRKTLETHSQKYAQLQQEKDNEVTNLQDTVFKLREESKLLRKAHQEVHSQLLNAQTEGRDGNLCAATLQYCDQGEQQFTRNMLQAFLANSGSEQEYEDLPREWETELSSLLQSNVPEARPSEHAIAVTPAAVQGEMWLRTQMEEFRQLKEALQKMPSFKGGGGGGKGQQQLQVLKEQPPDPGNSQLQLTRQKAFPVNPENRPAGSSLASQLSGVRKQADGSLLRGQNSNSNDGLRPQVNTLLTHPVPLQDAHSPPEAPAAWPAGHGDGHIIRFTRTVNSLPNGSPDVNMVMRIQVSSHEESRAPGLLLPDLKQPSAAEKPQVPDSHRSTGSKPAQMQSWKDIVSKVNAQMDDAQAHSYPKSLHLNARPGQETEKSSLQPSGQKRGTENQISDQEGEKERMDNEELEMDAGMIERGNLHLQKEAVVQEPMMPDDAADPAQDPNNQGEDEFEEAELERPDFEEKMGGLEKFKEPSAKEESKEKPPKDAGRPVKNREDPMDDYQEDQEQEIEDHGGEVDDNDDLELVQEQKNHAGIQGADGKKDDYY</sequence>
<feature type="compositionally biased region" description="Polar residues" evidence="2">
    <location>
        <begin position="369"/>
        <end position="387"/>
    </location>
</feature>
<feature type="compositionally biased region" description="Acidic residues" evidence="2">
    <location>
        <begin position="641"/>
        <end position="653"/>
    </location>
</feature>
<feature type="compositionally biased region" description="Polar residues" evidence="2">
    <location>
        <begin position="520"/>
        <end position="537"/>
    </location>
</feature>
<dbReference type="OrthoDB" id="6288648at2759"/>
<feature type="compositionally biased region" description="Low complexity" evidence="2">
    <location>
        <begin position="573"/>
        <end position="589"/>
    </location>
</feature>
<evidence type="ECO:0000256" key="2">
    <source>
        <dbReference type="SAM" id="MobiDB-lite"/>
    </source>
</evidence>